<evidence type="ECO:0000313" key="4">
    <source>
        <dbReference type="Proteomes" id="UP000625631"/>
    </source>
</evidence>
<protein>
    <submittedName>
        <fullName evidence="3">PorT family protein</fullName>
    </submittedName>
</protein>
<organism evidence="3 4">
    <name type="scientific">Hymenobacter negativus</name>
    <dbReference type="NCBI Taxonomy" id="2795026"/>
    <lineage>
        <taxon>Bacteria</taxon>
        <taxon>Pseudomonadati</taxon>
        <taxon>Bacteroidota</taxon>
        <taxon>Cytophagia</taxon>
        <taxon>Cytophagales</taxon>
        <taxon>Hymenobacteraceae</taxon>
        <taxon>Hymenobacter</taxon>
    </lineage>
</organism>
<sequence>MFSSALRTLLLTGSLALAGRCSFAQTTFSIGPQVGLNASYASYEYVDYETRIRLGIEAGVLSSLQLGYVALQPALLFSQKGYRLTTGNALSTSHFEDIYRLNYLTLPVKCVVSPQKDGQGVQLLAGAYLALLVGGNYQRNFISGSSTKVTTGRIVPNQSPLAYDEYSSQRLDAGLIVGVGYRYQKLQLQANYTWGGVNLAVPYTTLGTHANASNYSRSWQASLAYLFGLKR</sequence>
<reference evidence="3 4" key="1">
    <citation type="submission" date="2020-12" db="EMBL/GenBank/DDBJ databases">
        <title>Hymenobacter sp.</title>
        <authorList>
            <person name="Kim M.K."/>
        </authorList>
    </citation>
    <scope>NUCLEOTIDE SEQUENCE [LARGE SCALE GENOMIC DNA]</scope>
    <source>
        <strain evidence="3 4">BT442</strain>
    </source>
</reference>
<feature type="chain" id="PRO_5046776790" evidence="1">
    <location>
        <begin position="19"/>
        <end position="231"/>
    </location>
</feature>
<dbReference type="RefSeq" id="WP_198074759.1">
    <property type="nucleotide sequence ID" value="NZ_JAEDAE010000002.1"/>
</dbReference>
<keyword evidence="4" id="KW-1185">Reference proteome</keyword>
<feature type="domain" description="Outer membrane protein beta-barrel" evidence="2">
    <location>
        <begin position="23"/>
        <end position="195"/>
    </location>
</feature>
<dbReference type="InterPro" id="IPR025665">
    <property type="entry name" value="Beta-barrel_OMP_2"/>
</dbReference>
<name>A0ABS0Q4I5_9BACT</name>
<dbReference type="EMBL" id="JAEDAE010000002">
    <property type="protein sequence ID" value="MBH8557581.1"/>
    <property type="molecule type" value="Genomic_DNA"/>
</dbReference>
<gene>
    <name evidence="3" type="ORF">I7X13_05950</name>
</gene>
<comment type="caution">
    <text evidence="3">The sequence shown here is derived from an EMBL/GenBank/DDBJ whole genome shotgun (WGS) entry which is preliminary data.</text>
</comment>
<feature type="signal peptide" evidence="1">
    <location>
        <begin position="1"/>
        <end position="18"/>
    </location>
</feature>
<evidence type="ECO:0000313" key="3">
    <source>
        <dbReference type="EMBL" id="MBH8557581.1"/>
    </source>
</evidence>
<dbReference type="Pfam" id="PF13568">
    <property type="entry name" value="OMP_b-brl_2"/>
    <property type="match status" value="1"/>
</dbReference>
<keyword evidence="1" id="KW-0732">Signal</keyword>
<evidence type="ECO:0000256" key="1">
    <source>
        <dbReference type="SAM" id="SignalP"/>
    </source>
</evidence>
<evidence type="ECO:0000259" key="2">
    <source>
        <dbReference type="Pfam" id="PF13568"/>
    </source>
</evidence>
<dbReference type="Proteomes" id="UP000625631">
    <property type="component" value="Unassembled WGS sequence"/>
</dbReference>
<accession>A0ABS0Q4I5</accession>
<proteinExistence type="predicted"/>